<keyword evidence="12" id="KW-1185">Reference proteome</keyword>
<feature type="domain" description="Glycosyltransferase 2-like" evidence="10">
    <location>
        <begin position="19"/>
        <end position="183"/>
    </location>
</feature>
<evidence type="ECO:0000256" key="4">
    <source>
        <dbReference type="ARBA" id="ARBA00022679"/>
    </source>
</evidence>
<dbReference type="AlphaFoldDB" id="A0AAN1XYG6"/>
<keyword evidence="2" id="KW-1003">Cell membrane</keyword>
<dbReference type="FunFam" id="3.90.550.10:FF:000079">
    <property type="entry name" value="Probable glycosyl transferase"/>
    <property type="match status" value="1"/>
</dbReference>
<organism evidence="11 12">
    <name type="scientific">Vulcanimicrobium alpinum</name>
    <dbReference type="NCBI Taxonomy" id="3016050"/>
    <lineage>
        <taxon>Bacteria</taxon>
        <taxon>Bacillati</taxon>
        <taxon>Vulcanimicrobiota</taxon>
        <taxon>Vulcanimicrobiia</taxon>
        <taxon>Vulcanimicrobiales</taxon>
        <taxon>Vulcanimicrobiaceae</taxon>
        <taxon>Vulcanimicrobium</taxon>
    </lineage>
</organism>
<evidence type="ECO:0000259" key="10">
    <source>
        <dbReference type="Pfam" id="PF00535"/>
    </source>
</evidence>
<keyword evidence="5 9" id="KW-0812">Transmembrane</keyword>
<proteinExistence type="inferred from homology"/>
<dbReference type="KEGG" id="vab:WPS_29600"/>
<comment type="similarity">
    <text evidence="8">Belongs to the glycosyltransferase 2 family. GtrB subfamily.</text>
</comment>
<keyword evidence="4 11" id="KW-0808">Transferase</keyword>
<evidence type="ECO:0000313" key="12">
    <source>
        <dbReference type="Proteomes" id="UP001317532"/>
    </source>
</evidence>
<evidence type="ECO:0000256" key="6">
    <source>
        <dbReference type="ARBA" id="ARBA00022989"/>
    </source>
</evidence>
<keyword evidence="6 9" id="KW-1133">Transmembrane helix</keyword>
<keyword evidence="7 9" id="KW-0472">Membrane</keyword>
<dbReference type="SUPFAM" id="SSF53448">
    <property type="entry name" value="Nucleotide-diphospho-sugar transferases"/>
    <property type="match status" value="1"/>
</dbReference>
<dbReference type="GO" id="GO:0005886">
    <property type="term" value="C:plasma membrane"/>
    <property type="evidence" value="ECO:0007669"/>
    <property type="project" value="UniProtKB-SubCell"/>
</dbReference>
<dbReference type="InterPro" id="IPR029044">
    <property type="entry name" value="Nucleotide-diphossugar_trans"/>
</dbReference>
<dbReference type="GO" id="GO:0016757">
    <property type="term" value="F:glycosyltransferase activity"/>
    <property type="evidence" value="ECO:0007669"/>
    <property type="project" value="UniProtKB-KW"/>
</dbReference>
<dbReference type="Gene3D" id="3.90.550.10">
    <property type="entry name" value="Spore Coat Polysaccharide Biosynthesis Protein SpsA, Chain A"/>
    <property type="match status" value="1"/>
</dbReference>
<feature type="transmembrane region" description="Helical" evidence="9">
    <location>
        <begin position="283"/>
        <end position="304"/>
    </location>
</feature>
<dbReference type="CDD" id="cd04187">
    <property type="entry name" value="DPM1_like_bac"/>
    <property type="match status" value="1"/>
</dbReference>
<evidence type="ECO:0000313" key="11">
    <source>
        <dbReference type="EMBL" id="BDE07684.1"/>
    </source>
</evidence>
<evidence type="ECO:0000256" key="9">
    <source>
        <dbReference type="SAM" id="Phobius"/>
    </source>
</evidence>
<evidence type="ECO:0000256" key="5">
    <source>
        <dbReference type="ARBA" id="ARBA00022692"/>
    </source>
</evidence>
<accession>A0AAN1XYG6</accession>
<evidence type="ECO:0000256" key="1">
    <source>
        <dbReference type="ARBA" id="ARBA00004651"/>
    </source>
</evidence>
<gene>
    <name evidence="11" type="ORF">WPS_29600</name>
</gene>
<evidence type="ECO:0000256" key="8">
    <source>
        <dbReference type="ARBA" id="ARBA00038152"/>
    </source>
</evidence>
<dbReference type="EMBL" id="AP025523">
    <property type="protein sequence ID" value="BDE07684.1"/>
    <property type="molecule type" value="Genomic_DNA"/>
</dbReference>
<name>A0AAN1XYG6_UNVUL</name>
<evidence type="ECO:0000256" key="2">
    <source>
        <dbReference type="ARBA" id="ARBA00022475"/>
    </source>
</evidence>
<dbReference type="RefSeq" id="WP_317995261.1">
    <property type="nucleotide sequence ID" value="NZ_AP025523.1"/>
</dbReference>
<dbReference type="Pfam" id="PF00535">
    <property type="entry name" value="Glycos_transf_2"/>
    <property type="match status" value="1"/>
</dbReference>
<reference evidence="11 12" key="1">
    <citation type="journal article" date="2022" name="ISME Commun">
        <title>Vulcanimicrobium alpinus gen. nov. sp. nov., the first cultivated representative of the candidate phylum 'Eremiobacterota', is a metabolically versatile aerobic anoxygenic phototroph.</title>
        <authorList>
            <person name="Yabe S."/>
            <person name="Muto K."/>
            <person name="Abe K."/>
            <person name="Yokota A."/>
            <person name="Staudigel H."/>
            <person name="Tebo B.M."/>
        </authorList>
    </citation>
    <scope>NUCLEOTIDE SEQUENCE [LARGE SCALE GENOMIC DNA]</scope>
    <source>
        <strain evidence="11 12">WC8-2</strain>
    </source>
</reference>
<protein>
    <submittedName>
        <fullName evidence="11">Glycosyl transferase</fullName>
    </submittedName>
</protein>
<comment type="subcellular location">
    <subcellularLocation>
        <location evidence="1">Cell membrane</location>
        <topology evidence="1">Multi-pass membrane protein</topology>
    </subcellularLocation>
</comment>
<feature type="transmembrane region" description="Helical" evidence="9">
    <location>
        <begin position="249"/>
        <end position="271"/>
    </location>
</feature>
<evidence type="ECO:0000256" key="3">
    <source>
        <dbReference type="ARBA" id="ARBA00022676"/>
    </source>
</evidence>
<sequence length="340" mass="37167">MISSPSSVAVHRGADATLSIVVPLYNEAENVGELLRRLREVVTGLSVPPAGWELICVDDGSRDGTLAILLAAAALDPHLRVISLSRNFGHQIAATAGLDAAHGDAVVLMDGDLQDPPELIDAFLAKFREGYDVVYATRRRRAGESRFKLLTAALFYRTIRRLTNVSIPVDTGDFRLMSKRVVSALRNSRERHRFIRGLVSWVGYKQTGIEYDRAERHSGRSKYPLSKMLRFAIDGITAFSEIPLRIATWFGFLVSAVAFVVAVVEIGIRIFTGYNLPGYTSTIFAILFLGGVQLITIGILGEYVGRVYDEIKGRPLYLVAESVGSGLDADSSPSAAPLVR</sequence>
<dbReference type="Proteomes" id="UP001317532">
    <property type="component" value="Chromosome"/>
</dbReference>
<dbReference type="InterPro" id="IPR050256">
    <property type="entry name" value="Glycosyltransferase_2"/>
</dbReference>
<keyword evidence="3" id="KW-0328">Glycosyltransferase</keyword>
<dbReference type="PANTHER" id="PTHR48090">
    <property type="entry name" value="UNDECAPRENYL-PHOSPHATE 4-DEOXY-4-FORMAMIDO-L-ARABINOSE TRANSFERASE-RELATED"/>
    <property type="match status" value="1"/>
</dbReference>
<evidence type="ECO:0000256" key="7">
    <source>
        <dbReference type="ARBA" id="ARBA00023136"/>
    </source>
</evidence>
<dbReference type="PANTHER" id="PTHR48090:SF1">
    <property type="entry name" value="PROPHAGE BACTOPRENOL GLUCOSYL TRANSFERASE HOMOLOG"/>
    <property type="match status" value="1"/>
</dbReference>
<dbReference type="InterPro" id="IPR001173">
    <property type="entry name" value="Glyco_trans_2-like"/>
</dbReference>